<evidence type="ECO:0000256" key="2">
    <source>
        <dbReference type="ARBA" id="ARBA00006824"/>
    </source>
</evidence>
<dbReference type="InterPro" id="IPR007248">
    <property type="entry name" value="Mpv17_PMP22"/>
</dbReference>
<comment type="subcellular location">
    <subcellularLocation>
        <location evidence="1">Membrane</location>
        <topology evidence="1">Multi-pass membrane protein</topology>
    </subcellularLocation>
</comment>
<dbReference type="GO" id="GO:0005737">
    <property type="term" value="C:cytoplasm"/>
    <property type="evidence" value="ECO:0007669"/>
    <property type="project" value="TreeGrafter"/>
</dbReference>
<dbReference type="PANTHER" id="PTHR11266:SF17">
    <property type="entry name" value="PROTEIN MPV17"/>
    <property type="match status" value="1"/>
</dbReference>
<keyword evidence="3" id="KW-0812">Transmembrane</keyword>
<evidence type="ECO:0000256" key="5">
    <source>
        <dbReference type="ARBA" id="ARBA00023136"/>
    </source>
</evidence>
<gene>
    <name evidence="7" type="ORF">SARC_04997</name>
</gene>
<dbReference type="STRING" id="667725.A0A0L0G1N2"/>
<protein>
    <submittedName>
        <fullName evidence="7">Uncharacterized protein</fullName>
    </submittedName>
</protein>
<sequence length="263" mass="28706">MLALIDWVRTCTVVGIEMTAGDVFCQNLEHKQLVSQRDELQNKANNVQVYDYARTAAMALTGAAITGPLVHLMVASNERIYPGNSVRAVIVKASINLIWSPLLIAATLSGSMWLRGKSNTEIKQKIDVDFLPTCVTGLGFWPPVNIVQYAFVPLKWRASAGACAGGIWSTYLSYQSTKAHEDHAVHADLNVPLGMDVSVHNHDRAYQSGVDTQNALLSVQRQSSADKIASAIHASPLHRRLTGQNISHVLSGDSEYNPADDDR</sequence>
<dbReference type="Pfam" id="PF04117">
    <property type="entry name" value="Mpv17_PMP22"/>
    <property type="match status" value="1"/>
</dbReference>
<proteinExistence type="inferred from homology"/>
<dbReference type="OrthoDB" id="430207at2759"/>
<dbReference type="RefSeq" id="XP_014156628.1">
    <property type="nucleotide sequence ID" value="XM_014301153.1"/>
</dbReference>
<dbReference type="Proteomes" id="UP000054560">
    <property type="component" value="Unassembled WGS sequence"/>
</dbReference>
<keyword evidence="4" id="KW-1133">Transmembrane helix</keyword>
<evidence type="ECO:0000313" key="8">
    <source>
        <dbReference type="Proteomes" id="UP000054560"/>
    </source>
</evidence>
<accession>A0A0L0G1N2</accession>
<comment type="similarity">
    <text evidence="2 6">Belongs to the peroxisomal membrane protein PXMP2/4 family.</text>
</comment>
<evidence type="ECO:0000256" key="1">
    <source>
        <dbReference type="ARBA" id="ARBA00004141"/>
    </source>
</evidence>
<evidence type="ECO:0000256" key="4">
    <source>
        <dbReference type="ARBA" id="ARBA00022989"/>
    </source>
</evidence>
<dbReference type="AlphaFoldDB" id="A0A0L0G1N2"/>
<evidence type="ECO:0000256" key="6">
    <source>
        <dbReference type="RuleBase" id="RU363053"/>
    </source>
</evidence>
<dbReference type="EMBL" id="KQ241898">
    <property type="protein sequence ID" value="KNC82726.1"/>
    <property type="molecule type" value="Genomic_DNA"/>
</dbReference>
<keyword evidence="8" id="KW-1185">Reference proteome</keyword>
<name>A0A0L0G1N2_9EUKA</name>
<evidence type="ECO:0000313" key="7">
    <source>
        <dbReference type="EMBL" id="KNC82726.1"/>
    </source>
</evidence>
<reference evidence="7 8" key="1">
    <citation type="submission" date="2011-02" db="EMBL/GenBank/DDBJ databases">
        <title>The Genome Sequence of Sphaeroforma arctica JP610.</title>
        <authorList>
            <consortium name="The Broad Institute Genome Sequencing Platform"/>
            <person name="Russ C."/>
            <person name="Cuomo C."/>
            <person name="Young S.K."/>
            <person name="Zeng Q."/>
            <person name="Gargeya S."/>
            <person name="Alvarado L."/>
            <person name="Berlin A."/>
            <person name="Chapman S.B."/>
            <person name="Chen Z."/>
            <person name="Freedman E."/>
            <person name="Gellesch M."/>
            <person name="Goldberg J."/>
            <person name="Griggs A."/>
            <person name="Gujja S."/>
            <person name="Heilman E."/>
            <person name="Heiman D."/>
            <person name="Howarth C."/>
            <person name="Mehta T."/>
            <person name="Neiman D."/>
            <person name="Pearson M."/>
            <person name="Roberts A."/>
            <person name="Saif S."/>
            <person name="Shea T."/>
            <person name="Shenoy N."/>
            <person name="Sisk P."/>
            <person name="Stolte C."/>
            <person name="Sykes S."/>
            <person name="White J."/>
            <person name="Yandava C."/>
            <person name="Burger G."/>
            <person name="Gray M.W."/>
            <person name="Holland P.W.H."/>
            <person name="King N."/>
            <person name="Lang F.B.F."/>
            <person name="Roger A.J."/>
            <person name="Ruiz-Trillo I."/>
            <person name="Haas B."/>
            <person name="Nusbaum C."/>
            <person name="Birren B."/>
        </authorList>
    </citation>
    <scope>NUCLEOTIDE SEQUENCE [LARGE SCALE GENOMIC DNA]</scope>
    <source>
        <strain evidence="7 8">JP610</strain>
    </source>
</reference>
<dbReference type="GeneID" id="25905501"/>
<dbReference type="GO" id="GO:0016020">
    <property type="term" value="C:membrane"/>
    <property type="evidence" value="ECO:0007669"/>
    <property type="project" value="UniProtKB-SubCell"/>
</dbReference>
<evidence type="ECO:0000256" key="3">
    <source>
        <dbReference type="ARBA" id="ARBA00022692"/>
    </source>
</evidence>
<keyword evidence="5" id="KW-0472">Membrane</keyword>
<dbReference type="PANTHER" id="PTHR11266">
    <property type="entry name" value="PEROXISOMAL MEMBRANE PROTEIN 2, PXMP2 MPV17"/>
    <property type="match status" value="1"/>
</dbReference>
<organism evidence="7 8">
    <name type="scientific">Sphaeroforma arctica JP610</name>
    <dbReference type="NCBI Taxonomy" id="667725"/>
    <lineage>
        <taxon>Eukaryota</taxon>
        <taxon>Ichthyosporea</taxon>
        <taxon>Ichthyophonida</taxon>
        <taxon>Sphaeroforma</taxon>
    </lineage>
</organism>
<dbReference type="eggNOG" id="KOG1944">
    <property type="taxonomic scope" value="Eukaryota"/>
</dbReference>